<organism evidence="1">
    <name type="scientific">marine sediment metagenome</name>
    <dbReference type="NCBI Taxonomy" id="412755"/>
    <lineage>
        <taxon>unclassified sequences</taxon>
        <taxon>metagenomes</taxon>
        <taxon>ecological metagenomes</taxon>
    </lineage>
</organism>
<dbReference type="EMBL" id="BARU01030952">
    <property type="protein sequence ID" value="GAH69117.1"/>
    <property type="molecule type" value="Genomic_DNA"/>
</dbReference>
<evidence type="ECO:0000313" key="1">
    <source>
        <dbReference type="EMBL" id="GAH69117.1"/>
    </source>
</evidence>
<accession>X1HI21</accession>
<gene>
    <name evidence="1" type="ORF">S03H2_49021</name>
</gene>
<sequence length="110" mass="12453">MGYVSRTISGTQLLDALSVSGIKLDSIILNGLLTLAEFQTTPGTGTVSNPERINDGLTDAGFFATEIGQYVEVEFPRRWCNTRRMYGDISNNEDGWWQFKYWDGAAWRHR</sequence>
<name>X1HI21_9ZZZZ</name>
<proteinExistence type="predicted"/>
<comment type="caution">
    <text evidence="1">The sequence shown here is derived from an EMBL/GenBank/DDBJ whole genome shotgun (WGS) entry which is preliminary data.</text>
</comment>
<reference evidence="1" key="1">
    <citation type="journal article" date="2014" name="Front. Microbiol.">
        <title>High frequency of phylogenetically diverse reductive dehalogenase-homologous genes in deep subseafloor sedimentary metagenomes.</title>
        <authorList>
            <person name="Kawai M."/>
            <person name="Futagami T."/>
            <person name="Toyoda A."/>
            <person name="Takaki Y."/>
            <person name="Nishi S."/>
            <person name="Hori S."/>
            <person name="Arai W."/>
            <person name="Tsubouchi T."/>
            <person name="Morono Y."/>
            <person name="Uchiyama I."/>
            <person name="Ito T."/>
            <person name="Fujiyama A."/>
            <person name="Inagaki F."/>
            <person name="Takami H."/>
        </authorList>
    </citation>
    <scope>NUCLEOTIDE SEQUENCE</scope>
    <source>
        <strain evidence="1">Expedition CK06-06</strain>
    </source>
</reference>
<dbReference type="AlphaFoldDB" id="X1HI21"/>
<protein>
    <submittedName>
        <fullName evidence="1">Uncharacterized protein</fullName>
    </submittedName>
</protein>